<dbReference type="Pfam" id="PF12833">
    <property type="entry name" value="HTH_18"/>
    <property type="match status" value="1"/>
</dbReference>
<keyword evidence="3" id="KW-0804">Transcription</keyword>
<evidence type="ECO:0000313" key="5">
    <source>
        <dbReference type="EMBL" id="SIT32086.1"/>
    </source>
</evidence>
<dbReference type="GO" id="GO:0003700">
    <property type="term" value="F:DNA-binding transcription factor activity"/>
    <property type="evidence" value="ECO:0007669"/>
    <property type="project" value="InterPro"/>
</dbReference>
<evidence type="ECO:0000256" key="1">
    <source>
        <dbReference type="ARBA" id="ARBA00023015"/>
    </source>
</evidence>
<dbReference type="EMBL" id="FTOR01000011">
    <property type="protein sequence ID" value="SIT32086.1"/>
    <property type="molecule type" value="Genomic_DNA"/>
</dbReference>
<dbReference type="SUPFAM" id="SSF46689">
    <property type="entry name" value="Homeodomain-like"/>
    <property type="match status" value="1"/>
</dbReference>
<reference evidence="6" key="1">
    <citation type="submission" date="2017-01" db="EMBL/GenBank/DDBJ databases">
        <authorList>
            <person name="Varghese N."/>
            <person name="Submissions S."/>
        </authorList>
    </citation>
    <scope>NUCLEOTIDE SEQUENCE [LARGE SCALE GENOMIC DNA]</scope>
    <source>
        <strain evidence="6">DSM 21054</strain>
    </source>
</reference>
<dbReference type="AlphaFoldDB" id="A0A173MBC1"/>
<evidence type="ECO:0000259" key="4">
    <source>
        <dbReference type="PROSITE" id="PS01124"/>
    </source>
</evidence>
<sequence>MAKIEYPTYGIGNLVAEKSKDDLWVADRFKAYLSNNPHLQVVHGHSYYHLLYFTEGSGEHVIDFTHYPVKKGSVYFMKPGQVHRWFFGDAPDGYVINFSDGFLEQAFVRSQILELFPFWEPMVGPQVVEVPETMQPAVENLFETILTEQVAKKQMSREMMTALLIQLFVTIKRTMPEADAALPVNYNATILRNFQQLIERHFAHIKLPKDYAAMLYITPNHLNALCKDATGISAGELIRKRIILEAKRLLVNLELSINEIGDRLNFQDSSYFIKFFKKDTGITPETFRKQFQHA</sequence>
<keyword evidence="6" id="KW-1185">Reference proteome</keyword>
<dbReference type="GO" id="GO:0043565">
    <property type="term" value="F:sequence-specific DNA binding"/>
    <property type="evidence" value="ECO:0007669"/>
    <property type="project" value="InterPro"/>
</dbReference>
<dbReference type="STRING" id="477680.SAMN05421788_11120"/>
<dbReference type="PROSITE" id="PS01124">
    <property type="entry name" value="HTH_ARAC_FAMILY_2"/>
    <property type="match status" value="1"/>
</dbReference>
<dbReference type="Proteomes" id="UP000186917">
    <property type="component" value="Unassembled WGS sequence"/>
</dbReference>
<dbReference type="InterPro" id="IPR009057">
    <property type="entry name" value="Homeodomain-like_sf"/>
</dbReference>
<dbReference type="InterPro" id="IPR003313">
    <property type="entry name" value="AraC-bd"/>
</dbReference>
<evidence type="ECO:0000256" key="2">
    <source>
        <dbReference type="ARBA" id="ARBA00023125"/>
    </source>
</evidence>
<dbReference type="Pfam" id="PF02311">
    <property type="entry name" value="AraC_binding"/>
    <property type="match status" value="1"/>
</dbReference>
<dbReference type="SMART" id="SM00342">
    <property type="entry name" value="HTH_ARAC"/>
    <property type="match status" value="1"/>
</dbReference>
<feature type="domain" description="HTH araC/xylS-type" evidence="4">
    <location>
        <begin position="192"/>
        <end position="290"/>
    </location>
</feature>
<gene>
    <name evidence="5" type="ORF">SAMN05421788_11120</name>
</gene>
<keyword evidence="2 5" id="KW-0238">DNA-binding</keyword>
<dbReference type="SUPFAM" id="SSF51215">
    <property type="entry name" value="Regulatory protein AraC"/>
    <property type="match status" value="1"/>
</dbReference>
<dbReference type="KEGG" id="fln:FLA_0780"/>
<name>A0A173MBC1_9BACT</name>
<dbReference type="Gene3D" id="2.60.120.10">
    <property type="entry name" value="Jelly Rolls"/>
    <property type="match status" value="1"/>
</dbReference>
<organism evidence="5 6">
    <name type="scientific">Filimonas lacunae</name>
    <dbReference type="NCBI Taxonomy" id="477680"/>
    <lineage>
        <taxon>Bacteria</taxon>
        <taxon>Pseudomonadati</taxon>
        <taxon>Bacteroidota</taxon>
        <taxon>Chitinophagia</taxon>
        <taxon>Chitinophagales</taxon>
        <taxon>Chitinophagaceae</taxon>
        <taxon>Filimonas</taxon>
    </lineage>
</organism>
<keyword evidence="1" id="KW-0805">Transcription regulation</keyword>
<dbReference type="InterPro" id="IPR018060">
    <property type="entry name" value="HTH_AraC"/>
</dbReference>
<dbReference type="InterPro" id="IPR037923">
    <property type="entry name" value="HTH-like"/>
</dbReference>
<dbReference type="OrthoDB" id="2585681at2"/>
<dbReference type="PANTHER" id="PTHR43280">
    <property type="entry name" value="ARAC-FAMILY TRANSCRIPTIONAL REGULATOR"/>
    <property type="match status" value="1"/>
</dbReference>
<protein>
    <submittedName>
        <fullName evidence="5">AraC-type DNA-binding protein</fullName>
    </submittedName>
</protein>
<accession>A0A173MBC1</accession>
<proteinExistence type="predicted"/>
<dbReference type="Gene3D" id="1.10.10.60">
    <property type="entry name" value="Homeodomain-like"/>
    <property type="match status" value="1"/>
</dbReference>
<dbReference type="InterPro" id="IPR014710">
    <property type="entry name" value="RmlC-like_jellyroll"/>
</dbReference>
<evidence type="ECO:0000313" key="6">
    <source>
        <dbReference type="Proteomes" id="UP000186917"/>
    </source>
</evidence>
<evidence type="ECO:0000256" key="3">
    <source>
        <dbReference type="ARBA" id="ARBA00023163"/>
    </source>
</evidence>
<dbReference type="RefSeq" id="WP_096510705.1">
    <property type="nucleotide sequence ID" value="NZ_AP017422.1"/>
</dbReference>
<dbReference type="PANTHER" id="PTHR43280:SF32">
    <property type="entry name" value="TRANSCRIPTIONAL REGULATORY PROTEIN"/>
    <property type="match status" value="1"/>
</dbReference>